<gene>
    <name evidence="7" type="ORF">ACFO6S_13120</name>
</gene>
<evidence type="ECO:0000256" key="3">
    <source>
        <dbReference type="PROSITE-ProRule" id="PRU00266"/>
    </source>
</evidence>
<dbReference type="InterPro" id="IPR014720">
    <property type="entry name" value="dsRBD_dom"/>
</dbReference>
<evidence type="ECO:0000313" key="8">
    <source>
        <dbReference type="Proteomes" id="UP001595914"/>
    </source>
</evidence>
<name>A0ABV9FRG6_9NOCA</name>
<dbReference type="SUPFAM" id="SSF54768">
    <property type="entry name" value="dsRNA-binding domain-like"/>
    <property type="match status" value="2"/>
</dbReference>
<feature type="domain" description="DRBM" evidence="5">
    <location>
        <begin position="193"/>
        <end position="245"/>
    </location>
</feature>
<sequence>MRQVTSDEDLLQVMATAIDVPAILAYLGVKPSDPRAERMARAMSTAFVHDSYLHENRPILLHVTPGVLRALEAVGKAWVGREFAIRLYLDRRYDGPGRISQLHGSAWRRFESWVCASVDLRSFIHLGQGESRSIVSPQVMTRMMSQVVGALVSVGVDDVARNLLRGFLDSFLDEAEANAGLGVDLTTILPADEQSWSYTKEGPDHDTRFAATLADAKGRSVTGTARSKKSARAAAAGEFIRRHGSLSNVARKADNYRLPKELDMATFSWQRRVAEVVDGFGTGAEWRGLVEQAFVHSSWAYENKVSIERTWQQDNRVLAFVGSHIVQYEYTRAVGRTVLRELPEAVHIATQSGEAIGEAALSLGIGDMLMLGRGQRAQGVERAMVVDAFQALVAALYVAKGAPSELFVDLPEEWQLSGSLMAPGVSREKDARTALQGRCAAVGFDAEYVIVDESGPDHNRFYVAELRLTSGVLEETVAVRGRRLRNVKAARDDAARIVLRRLELVDEPEGGASQQEQMLDRFVAAHLASTRRSRFSSAHVARTAAKAPATSAPRRAAVPALNRVVSKATVAHPRARSSRPSDQSGPAKRLDGYAKHAVDVVRAYYENAGYRVEFAAGVESCNLDVRCGDERLNVKVQAGEVRDVEVVLTDGEAEHFRNCYPNTVLAVVHSIRLVAGSSAATGGVLELTFPWQP</sequence>
<dbReference type="RefSeq" id="WP_378417576.1">
    <property type="nucleotide sequence ID" value="NZ_JBHSFO010000005.1"/>
</dbReference>
<feature type="domain" description="DRBM" evidence="5">
    <location>
        <begin position="430"/>
        <end position="504"/>
    </location>
</feature>
<dbReference type="PROSITE" id="PS50142">
    <property type="entry name" value="RNASE_3_2"/>
    <property type="match status" value="1"/>
</dbReference>
<dbReference type="InterPro" id="IPR036389">
    <property type="entry name" value="RNase_III_sf"/>
</dbReference>
<feature type="region of interest" description="Disordered" evidence="4">
    <location>
        <begin position="568"/>
        <end position="590"/>
    </location>
</feature>
<dbReference type="EMBL" id="JBHSFO010000005">
    <property type="protein sequence ID" value="MFC4604631.1"/>
    <property type="molecule type" value="Genomic_DNA"/>
</dbReference>
<comment type="similarity">
    <text evidence="1">Belongs to the ribonuclease III family.</text>
</comment>
<proteinExistence type="inferred from homology"/>
<dbReference type="InterPro" id="IPR000999">
    <property type="entry name" value="RNase_III_dom"/>
</dbReference>
<reference evidence="8" key="1">
    <citation type="journal article" date="2019" name="Int. J. Syst. Evol. Microbiol.">
        <title>The Global Catalogue of Microorganisms (GCM) 10K type strain sequencing project: providing services to taxonomists for standard genome sequencing and annotation.</title>
        <authorList>
            <consortium name="The Broad Institute Genomics Platform"/>
            <consortium name="The Broad Institute Genome Sequencing Center for Infectious Disease"/>
            <person name="Wu L."/>
            <person name="Ma J."/>
        </authorList>
    </citation>
    <scope>NUCLEOTIDE SEQUENCE [LARGE SCALE GENOMIC DNA]</scope>
    <source>
        <strain evidence="8">CCUG 54520</strain>
    </source>
</reference>
<accession>A0ABV9FRG6</accession>
<dbReference type="Gene3D" id="3.30.160.20">
    <property type="match status" value="2"/>
</dbReference>
<evidence type="ECO:0000256" key="4">
    <source>
        <dbReference type="SAM" id="MobiDB-lite"/>
    </source>
</evidence>
<dbReference type="Gene3D" id="1.10.1520.10">
    <property type="entry name" value="Ribonuclease III domain"/>
    <property type="match status" value="1"/>
</dbReference>
<comment type="caution">
    <text evidence="7">The sequence shown here is derived from an EMBL/GenBank/DDBJ whole genome shotgun (WGS) entry which is preliminary data.</text>
</comment>
<keyword evidence="2 3" id="KW-0694">RNA-binding</keyword>
<evidence type="ECO:0000313" key="7">
    <source>
        <dbReference type="EMBL" id="MFC4604631.1"/>
    </source>
</evidence>
<evidence type="ECO:0000259" key="6">
    <source>
        <dbReference type="PROSITE" id="PS50142"/>
    </source>
</evidence>
<dbReference type="SUPFAM" id="SSF69065">
    <property type="entry name" value="RNase III domain-like"/>
    <property type="match status" value="1"/>
</dbReference>
<feature type="domain" description="RNase III" evidence="6">
    <location>
        <begin position="273"/>
        <end position="401"/>
    </location>
</feature>
<dbReference type="Pfam" id="PF14622">
    <property type="entry name" value="Ribonucleas_3_3"/>
    <property type="match status" value="1"/>
</dbReference>
<evidence type="ECO:0000259" key="5">
    <source>
        <dbReference type="PROSITE" id="PS50137"/>
    </source>
</evidence>
<protein>
    <submittedName>
        <fullName evidence="7">Uncharacterized protein</fullName>
    </submittedName>
</protein>
<keyword evidence="8" id="KW-1185">Reference proteome</keyword>
<evidence type="ECO:0000256" key="2">
    <source>
        <dbReference type="ARBA" id="ARBA00022884"/>
    </source>
</evidence>
<dbReference type="Proteomes" id="UP001595914">
    <property type="component" value="Unassembled WGS sequence"/>
</dbReference>
<evidence type="ECO:0000256" key="1">
    <source>
        <dbReference type="ARBA" id="ARBA00010183"/>
    </source>
</evidence>
<dbReference type="PROSITE" id="PS50137">
    <property type="entry name" value="DS_RBD"/>
    <property type="match status" value="2"/>
</dbReference>
<organism evidence="7 8">
    <name type="scientific">Rhodococcus kronopolitis</name>
    <dbReference type="NCBI Taxonomy" id="1460226"/>
    <lineage>
        <taxon>Bacteria</taxon>
        <taxon>Bacillati</taxon>
        <taxon>Actinomycetota</taxon>
        <taxon>Actinomycetes</taxon>
        <taxon>Mycobacteriales</taxon>
        <taxon>Nocardiaceae</taxon>
        <taxon>Rhodococcus</taxon>
    </lineage>
</organism>